<sequence>MAQGKPNGVLECGPGRDGLVSHTTTFAIDDTASASAHASSGSGGGGGGGGGGVVGGINKQSVGESNLRPISDAAISDKTTKIRTDQDVHERDEDEDDDDDDDDNDSMPYCENWDAFVVFYTWTQMLTSIYHFQHWVVIGMLTIVVLLCCGSFDLGTPS</sequence>
<protein>
    <submittedName>
        <fullName evidence="3">Uncharacterized protein</fullName>
    </submittedName>
</protein>
<feature type="compositionally biased region" description="Acidic residues" evidence="1">
    <location>
        <begin position="92"/>
        <end position="105"/>
    </location>
</feature>
<feature type="compositionally biased region" description="Basic and acidic residues" evidence="1">
    <location>
        <begin position="78"/>
        <end position="91"/>
    </location>
</feature>
<feature type="region of interest" description="Disordered" evidence="1">
    <location>
        <begin position="1"/>
        <end position="106"/>
    </location>
</feature>
<dbReference type="AlphaFoldDB" id="A0A0D1YK61"/>
<keyword evidence="2" id="KW-0812">Transmembrane</keyword>
<dbReference type="Proteomes" id="UP000053328">
    <property type="component" value="Unassembled WGS sequence"/>
</dbReference>
<feature type="transmembrane region" description="Helical" evidence="2">
    <location>
        <begin position="135"/>
        <end position="155"/>
    </location>
</feature>
<dbReference type="GeneID" id="27332500"/>
<evidence type="ECO:0000256" key="2">
    <source>
        <dbReference type="SAM" id="Phobius"/>
    </source>
</evidence>
<accession>A0A0D1YK61</accession>
<dbReference type="VEuPathDB" id="FungiDB:PV08_05417"/>
<dbReference type="RefSeq" id="XP_016235587.1">
    <property type="nucleotide sequence ID" value="XM_016379760.1"/>
</dbReference>
<dbReference type="OrthoDB" id="10516920at2759"/>
<name>A0A0D1YK61_9EURO</name>
<evidence type="ECO:0000256" key="1">
    <source>
        <dbReference type="SAM" id="MobiDB-lite"/>
    </source>
</evidence>
<dbReference type="HOGENOM" id="CLU_1669414_0_0_1"/>
<dbReference type="EMBL" id="KN847495">
    <property type="protein sequence ID" value="KIW15371.1"/>
    <property type="molecule type" value="Genomic_DNA"/>
</dbReference>
<reference evidence="3 4" key="1">
    <citation type="submission" date="2015-01" db="EMBL/GenBank/DDBJ databases">
        <title>The Genome Sequence of Exophiala spinifera CBS89968.</title>
        <authorList>
            <consortium name="The Broad Institute Genomics Platform"/>
            <person name="Cuomo C."/>
            <person name="de Hoog S."/>
            <person name="Gorbushina A."/>
            <person name="Stielow B."/>
            <person name="Teixiera M."/>
            <person name="Abouelleil A."/>
            <person name="Chapman S.B."/>
            <person name="Priest M."/>
            <person name="Young S.K."/>
            <person name="Wortman J."/>
            <person name="Nusbaum C."/>
            <person name="Birren B."/>
        </authorList>
    </citation>
    <scope>NUCLEOTIDE SEQUENCE [LARGE SCALE GENOMIC DNA]</scope>
    <source>
        <strain evidence="3 4">CBS 89968</strain>
    </source>
</reference>
<feature type="compositionally biased region" description="Gly residues" evidence="1">
    <location>
        <begin position="41"/>
        <end position="55"/>
    </location>
</feature>
<feature type="compositionally biased region" description="Polar residues" evidence="1">
    <location>
        <begin position="21"/>
        <end position="38"/>
    </location>
</feature>
<keyword evidence="2" id="KW-0472">Membrane</keyword>
<proteinExistence type="predicted"/>
<organism evidence="3 4">
    <name type="scientific">Exophiala spinifera</name>
    <dbReference type="NCBI Taxonomy" id="91928"/>
    <lineage>
        <taxon>Eukaryota</taxon>
        <taxon>Fungi</taxon>
        <taxon>Dikarya</taxon>
        <taxon>Ascomycota</taxon>
        <taxon>Pezizomycotina</taxon>
        <taxon>Eurotiomycetes</taxon>
        <taxon>Chaetothyriomycetidae</taxon>
        <taxon>Chaetothyriales</taxon>
        <taxon>Herpotrichiellaceae</taxon>
        <taxon>Exophiala</taxon>
    </lineage>
</organism>
<gene>
    <name evidence="3" type="ORF">PV08_05417</name>
</gene>
<keyword evidence="4" id="KW-1185">Reference proteome</keyword>
<evidence type="ECO:0000313" key="4">
    <source>
        <dbReference type="Proteomes" id="UP000053328"/>
    </source>
</evidence>
<keyword evidence="2" id="KW-1133">Transmembrane helix</keyword>
<evidence type="ECO:0000313" key="3">
    <source>
        <dbReference type="EMBL" id="KIW15371.1"/>
    </source>
</evidence>